<gene>
    <name evidence="1" type="ORF">DV515_00015550</name>
</gene>
<protein>
    <submittedName>
        <fullName evidence="1">Uncharacterized protein</fullName>
    </submittedName>
</protein>
<organism evidence="1 2">
    <name type="scientific">Chloebia gouldiae</name>
    <name type="common">Gouldian finch</name>
    <name type="synonym">Erythrura gouldiae</name>
    <dbReference type="NCBI Taxonomy" id="44316"/>
    <lineage>
        <taxon>Eukaryota</taxon>
        <taxon>Metazoa</taxon>
        <taxon>Chordata</taxon>
        <taxon>Craniata</taxon>
        <taxon>Vertebrata</taxon>
        <taxon>Euteleostomi</taxon>
        <taxon>Archelosauria</taxon>
        <taxon>Archosauria</taxon>
        <taxon>Dinosauria</taxon>
        <taxon>Saurischia</taxon>
        <taxon>Theropoda</taxon>
        <taxon>Coelurosauria</taxon>
        <taxon>Aves</taxon>
        <taxon>Neognathae</taxon>
        <taxon>Neoaves</taxon>
        <taxon>Telluraves</taxon>
        <taxon>Australaves</taxon>
        <taxon>Passeriformes</taxon>
        <taxon>Passeroidea</taxon>
        <taxon>Passeridae</taxon>
        <taxon>Chloebia</taxon>
    </lineage>
</organism>
<evidence type="ECO:0000313" key="1">
    <source>
        <dbReference type="EMBL" id="RLV88191.1"/>
    </source>
</evidence>
<dbReference type="Proteomes" id="UP000276834">
    <property type="component" value="Unassembled WGS sequence"/>
</dbReference>
<keyword evidence="2" id="KW-1185">Reference proteome</keyword>
<name>A0A3L8RWE9_CHLGU</name>
<evidence type="ECO:0000313" key="2">
    <source>
        <dbReference type="Proteomes" id="UP000276834"/>
    </source>
</evidence>
<accession>A0A3L8RWE9</accession>
<comment type="caution">
    <text evidence="1">The sequence shown here is derived from an EMBL/GenBank/DDBJ whole genome shotgun (WGS) entry which is preliminary data.</text>
</comment>
<sequence length="93" mass="10327">MNIPLRLQETQLFQLHQPSFDTILSCRVSEVMWPSPLGSLPGTGLRGTSSITSQWVLLQYFCPPQCFCPPQHPGTGMPEAQDTCCCFMPIPNS</sequence>
<feature type="non-terminal residue" evidence="1">
    <location>
        <position position="93"/>
    </location>
</feature>
<dbReference type="AlphaFoldDB" id="A0A3L8RWE9"/>
<dbReference type="EMBL" id="QUSF01000193">
    <property type="protein sequence ID" value="RLV88191.1"/>
    <property type="molecule type" value="Genomic_DNA"/>
</dbReference>
<reference evidence="1 2" key="1">
    <citation type="journal article" date="2018" name="Proc. R. Soc. B">
        <title>A non-coding region near Follistatin controls head colour polymorphism in the Gouldian finch.</title>
        <authorList>
            <person name="Toomey M.B."/>
            <person name="Marques C.I."/>
            <person name="Andrade P."/>
            <person name="Araujo P.M."/>
            <person name="Sabatino S."/>
            <person name="Gazda M.A."/>
            <person name="Afonso S."/>
            <person name="Lopes R.J."/>
            <person name="Corbo J.C."/>
            <person name="Carneiro M."/>
        </authorList>
    </citation>
    <scope>NUCLEOTIDE SEQUENCE [LARGE SCALE GENOMIC DNA]</scope>
    <source>
        <strain evidence="1">Red01</strain>
        <tissue evidence="1">Muscle</tissue>
    </source>
</reference>
<proteinExistence type="predicted"/>